<dbReference type="EMBL" id="JBBNPS010000016">
    <property type="protein sequence ID" value="MEQ3353879.1"/>
    <property type="molecule type" value="Genomic_DNA"/>
</dbReference>
<reference evidence="1 2" key="1">
    <citation type="submission" date="2024-04" db="EMBL/GenBank/DDBJ databases">
        <title>Human intestinal bacterial collection.</title>
        <authorList>
            <person name="Pauvert C."/>
            <person name="Hitch T.C.A."/>
            <person name="Clavel T."/>
        </authorList>
    </citation>
    <scope>NUCLEOTIDE SEQUENCE [LARGE SCALE GENOMIC DNA]</scope>
    <source>
        <strain evidence="1 2">CLA-SR-H026</strain>
    </source>
</reference>
<evidence type="ECO:0000313" key="2">
    <source>
        <dbReference type="Proteomes" id="UP001481872"/>
    </source>
</evidence>
<gene>
    <name evidence="1" type="ORF">AAA081_06185</name>
</gene>
<name>A0ABV1J6Q0_9FIRM</name>
<organism evidence="1 2">
    <name type="scientific">Aedoeadaptatus acetigenes</name>
    <dbReference type="NCBI Taxonomy" id="2981723"/>
    <lineage>
        <taxon>Bacteria</taxon>
        <taxon>Bacillati</taxon>
        <taxon>Bacillota</taxon>
        <taxon>Tissierellia</taxon>
        <taxon>Tissierellales</taxon>
        <taxon>Peptoniphilaceae</taxon>
        <taxon>Aedoeadaptatus</taxon>
    </lineage>
</organism>
<protein>
    <submittedName>
        <fullName evidence="1">Uncharacterized protein</fullName>
    </submittedName>
</protein>
<sequence>MKKKQREKFLCGVAVGVAAFSSVAAASAISFLALKKLQRFIQLTADTSIDSKLYERDWEELLNELEDKECEEYEVCFYCKD</sequence>
<evidence type="ECO:0000313" key="1">
    <source>
        <dbReference type="EMBL" id="MEQ3353879.1"/>
    </source>
</evidence>
<dbReference type="RefSeq" id="WP_349054156.1">
    <property type="nucleotide sequence ID" value="NZ_JBBNPS010000016.1"/>
</dbReference>
<keyword evidence="2" id="KW-1185">Reference proteome</keyword>
<proteinExistence type="predicted"/>
<accession>A0ABV1J6Q0</accession>
<dbReference type="Proteomes" id="UP001481872">
    <property type="component" value="Unassembled WGS sequence"/>
</dbReference>
<comment type="caution">
    <text evidence="1">The sequence shown here is derived from an EMBL/GenBank/DDBJ whole genome shotgun (WGS) entry which is preliminary data.</text>
</comment>